<keyword evidence="3" id="KW-1185">Reference proteome</keyword>
<feature type="region of interest" description="Disordered" evidence="1">
    <location>
        <begin position="45"/>
        <end position="83"/>
    </location>
</feature>
<dbReference type="EMBL" id="VICE01000025">
    <property type="protein sequence ID" value="TQD50903.1"/>
    <property type="molecule type" value="Genomic_DNA"/>
</dbReference>
<gene>
    <name evidence="2" type="ORF">FKV25_03065</name>
</gene>
<name>A0A508APM7_9GAMM</name>
<feature type="compositionally biased region" description="Basic and acidic residues" evidence="1">
    <location>
        <begin position="74"/>
        <end position="83"/>
    </location>
</feature>
<feature type="compositionally biased region" description="Basic and acidic residues" evidence="1">
    <location>
        <begin position="45"/>
        <end position="59"/>
    </location>
</feature>
<accession>A0A508APM7</accession>
<protein>
    <submittedName>
        <fullName evidence="2">Uncharacterized protein</fullName>
    </submittedName>
</protein>
<evidence type="ECO:0000313" key="2">
    <source>
        <dbReference type="EMBL" id="TQD50903.1"/>
    </source>
</evidence>
<comment type="caution">
    <text evidence="2">The sequence shown here is derived from an EMBL/GenBank/DDBJ whole genome shotgun (WGS) entry which is preliminary data.</text>
</comment>
<organism evidence="2 3">
    <name type="scientific">Marilutibacter aestuarii</name>
    <dbReference type="NCBI Taxonomy" id="1706195"/>
    <lineage>
        <taxon>Bacteria</taxon>
        <taxon>Pseudomonadati</taxon>
        <taxon>Pseudomonadota</taxon>
        <taxon>Gammaproteobacteria</taxon>
        <taxon>Lysobacterales</taxon>
        <taxon>Lysobacteraceae</taxon>
        <taxon>Marilutibacter</taxon>
    </lineage>
</organism>
<dbReference type="AlphaFoldDB" id="A0A508APM7"/>
<feature type="non-terminal residue" evidence="2">
    <location>
        <position position="83"/>
    </location>
</feature>
<dbReference type="Proteomes" id="UP000318212">
    <property type="component" value="Unassembled WGS sequence"/>
</dbReference>
<sequence>MAQCAALIAPYEPRHTDPGCTSLARAAWGDAVAVVLDLDLRDIEAAEHRRPSRPERRPCPGEASLGAVPPWTRRTGDRCGEAG</sequence>
<proteinExistence type="predicted"/>
<evidence type="ECO:0000256" key="1">
    <source>
        <dbReference type="SAM" id="MobiDB-lite"/>
    </source>
</evidence>
<evidence type="ECO:0000313" key="3">
    <source>
        <dbReference type="Proteomes" id="UP000318212"/>
    </source>
</evidence>
<reference evidence="2 3" key="1">
    <citation type="submission" date="2019-06" db="EMBL/GenBank/DDBJ databases">
        <title>Lysobacter alkalisoli sp. nov. isolated from saline soil.</title>
        <authorList>
            <person name="Sun J.-Q."/>
            <person name="Xu L."/>
        </authorList>
    </citation>
    <scope>NUCLEOTIDE SEQUENCE [LARGE SCALE GENOMIC DNA]</scope>
    <source>
        <strain evidence="2 3">JCM 31130</strain>
    </source>
</reference>